<feature type="signal peptide" evidence="2">
    <location>
        <begin position="1"/>
        <end position="17"/>
    </location>
</feature>
<dbReference type="SUPFAM" id="SSF49899">
    <property type="entry name" value="Concanavalin A-like lectins/glucanases"/>
    <property type="match status" value="1"/>
</dbReference>
<dbReference type="InterPro" id="IPR013320">
    <property type="entry name" value="ConA-like_dom_sf"/>
</dbReference>
<gene>
    <name evidence="3" type="ORF">A9K55_006728</name>
</gene>
<sequence length="240" mass="25572">MYKPLLLTLASLASILAAPLDNVTPARHKRDLYFTNWSGAIQESSSSGSYTLVQASFVVPTLNDANNPKGTADIWVGIDGNNCKTAILQTGIVTYGDGTFWVWTEWWKHTMQDYSVSLDVSGGDTVRLTVHATSTTSGTTTVENLTTGKSVSHTFTSETSYPLCETDAEWIVEDFQIDSAGDLAPLVDWGTIKMFDTLASGPNGNVTAAGATKANLKQNGVILTSTDIGTDGSVSVTYIG</sequence>
<dbReference type="VEuPathDB" id="FungiDB:A9K55_006728"/>
<dbReference type="Proteomes" id="UP000323067">
    <property type="component" value="Chromosome vi"/>
</dbReference>
<dbReference type="AlphaFoldDB" id="A0A2H4SDL9"/>
<keyword evidence="2" id="KW-0732">Signal</keyword>
<feature type="active site" description="Proton acceptor" evidence="1">
    <location>
        <position position="173"/>
    </location>
</feature>
<dbReference type="Pfam" id="PF01828">
    <property type="entry name" value="Peptidase_A4"/>
    <property type="match status" value="1"/>
</dbReference>
<evidence type="ECO:0000256" key="1">
    <source>
        <dbReference type="PIRSR" id="PIRSR600250-50"/>
    </source>
</evidence>
<evidence type="ECO:0000313" key="3">
    <source>
        <dbReference type="EMBL" id="ATY61202.1"/>
    </source>
</evidence>
<dbReference type="PRINTS" id="PR00977">
    <property type="entry name" value="SCYTLDPTASE"/>
</dbReference>
<dbReference type="PANTHER" id="PTHR37536:SF1">
    <property type="entry name" value="ASPERGILLOPEPSIN, PUTAITVE (AFU_ORTHOLOGUE AFUA_7G01200)"/>
    <property type="match status" value="1"/>
</dbReference>
<dbReference type="GO" id="GO:0070007">
    <property type="term" value="F:glutamic-type endopeptidase activity"/>
    <property type="evidence" value="ECO:0007669"/>
    <property type="project" value="InterPro"/>
</dbReference>
<dbReference type="OrthoDB" id="2862635at2759"/>
<dbReference type="GO" id="GO:0030246">
    <property type="term" value="F:carbohydrate binding"/>
    <property type="evidence" value="ECO:0007669"/>
    <property type="project" value="UniProtKB-KW"/>
</dbReference>
<keyword evidence="3" id="KW-0430">Lectin</keyword>
<proteinExistence type="predicted"/>
<name>A0A2H4SDL9_CORMI</name>
<dbReference type="InterPro" id="IPR038656">
    <property type="entry name" value="Peptidase_G1_sf"/>
</dbReference>
<organism evidence="3 4">
    <name type="scientific">Cordyceps militaris</name>
    <name type="common">Caterpillar fungus</name>
    <name type="synonym">Clavaria militaris</name>
    <dbReference type="NCBI Taxonomy" id="73501"/>
    <lineage>
        <taxon>Eukaryota</taxon>
        <taxon>Fungi</taxon>
        <taxon>Dikarya</taxon>
        <taxon>Ascomycota</taxon>
        <taxon>Pezizomycotina</taxon>
        <taxon>Sordariomycetes</taxon>
        <taxon>Hypocreomycetidae</taxon>
        <taxon>Hypocreales</taxon>
        <taxon>Cordycipitaceae</taxon>
        <taxon>Cordyceps</taxon>
    </lineage>
</organism>
<feature type="chain" id="PRO_5014137066" evidence="2">
    <location>
        <begin position="18"/>
        <end position="240"/>
    </location>
</feature>
<accession>A0A2H4SDL9</accession>
<dbReference type="VEuPathDB" id="FungiDB:CCM_02177"/>
<dbReference type="PANTHER" id="PTHR37536">
    <property type="entry name" value="PUTATIVE (AFU_ORTHOLOGUE AFUA_3G02970)-RELATED"/>
    <property type="match status" value="1"/>
</dbReference>
<dbReference type="EMBL" id="CP023323">
    <property type="protein sequence ID" value="ATY61202.1"/>
    <property type="molecule type" value="Genomic_DNA"/>
</dbReference>
<dbReference type="CDD" id="cd13426">
    <property type="entry name" value="Peptidase_G1"/>
    <property type="match status" value="1"/>
</dbReference>
<reference evidence="3 4" key="1">
    <citation type="journal article" date="2017" name="BMC Genomics">
        <title>Chromosome level assembly and secondary metabolite potential of the parasitic fungus Cordyceps militaris.</title>
        <authorList>
            <person name="Kramer G.J."/>
            <person name="Nodwell J.R."/>
        </authorList>
    </citation>
    <scope>NUCLEOTIDE SEQUENCE [LARGE SCALE GENOMIC DNA]</scope>
    <source>
        <strain evidence="3 4">ATCC 34164</strain>
    </source>
</reference>
<dbReference type="Gene3D" id="2.60.120.700">
    <property type="entry name" value="Peptidase G1"/>
    <property type="match status" value="1"/>
</dbReference>
<dbReference type="InterPro" id="IPR000250">
    <property type="entry name" value="Peptidase_G1"/>
</dbReference>
<evidence type="ECO:0000313" key="4">
    <source>
        <dbReference type="Proteomes" id="UP000323067"/>
    </source>
</evidence>
<protein>
    <submittedName>
        <fullName evidence="3">Concanavalin A-like lectin glucanase</fullName>
    </submittedName>
</protein>
<evidence type="ECO:0000256" key="2">
    <source>
        <dbReference type="SAM" id="SignalP"/>
    </source>
</evidence>
<dbReference type="GO" id="GO:0006508">
    <property type="term" value="P:proteolysis"/>
    <property type="evidence" value="ECO:0007669"/>
    <property type="project" value="InterPro"/>
</dbReference>